<keyword evidence="10" id="KW-0325">Glycoprotein</keyword>
<proteinExistence type="inferred from homology"/>
<keyword evidence="7" id="KW-0915">Sodium</keyword>
<feature type="transmembrane region" description="Helical" evidence="14">
    <location>
        <begin position="291"/>
        <end position="314"/>
    </location>
</feature>
<keyword evidence="9 14" id="KW-0472">Membrane</keyword>
<reference evidence="15 16" key="1">
    <citation type="submission" date="2024-08" db="EMBL/GenBank/DDBJ databases">
        <authorList>
            <person name="Cucini C."/>
            <person name="Frati F."/>
        </authorList>
    </citation>
    <scope>NUCLEOTIDE SEQUENCE [LARGE SCALE GENOMIC DNA]</scope>
</reference>
<feature type="transmembrane region" description="Helical" evidence="14">
    <location>
        <begin position="394"/>
        <end position="417"/>
    </location>
</feature>
<dbReference type="InterPro" id="IPR051163">
    <property type="entry name" value="Sodium:Solute_Symporter_SSF"/>
</dbReference>
<evidence type="ECO:0000256" key="7">
    <source>
        <dbReference type="ARBA" id="ARBA00023053"/>
    </source>
</evidence>
<keyword evidence="8" id="KW-0406">Ion transport</keyword>
<accession>A0ABP1Q2V2</accession>
<keyword evidence="16" id="KW-1185">Reference proteome</keyword>
<comment type="caution">
    <text evidence="15">The sequence shown here is derived from an EMBL/GenBank/DDBJ whole genome shotgun (WGS) entry which is preliminary data.</text>
</comment>
<dbReference type="Proteomes" id="UP001642540">
    <property type="component" value="Unassembled WGS sequence"/>
</dbReference>
<feature type="transmembrane region" description="Helical" evidence="14">
    <location>
        <begin position="457"/>
        <end position="477"/>
    </location>
</feature>
<feature type="transmembrane region" description="Helical" evidence="14">
    <location>
        <begin position="205"/>
        <end position="229"/>
    </location>
</feature>
<evidence type="ECO:0000256" key="12">
    <source>
        <dbReference type="ARBA" id="ARBA00036099"/>
    </source>
</evidence>
<dbReference type="InterPro" id="IPR018212">
    <property type="entry name" value="Na/solute_symporter_CS"/>
</dbReference>
<dbReference type="EMBL" id="CAXLJM020000020">
    <property type="protein sequence ID" value="CAL8087077.1"/>
    <property type="molecule type" value="Genomic_DNA"/>
</dbReference>
<keyword evidence="4" id="KW-1003">Cell membrane</keyword>
<evidence type="ECO:0000256" key="1">
    <source>
        <dbReference type="ARBA" id="ARBA00004651"/>
    </source>
</evidence>
<keyword evidence="3" id="KW-0813">Transport</keyword>
<feature type="transmembrane region" description="Helical" evidence="14">
    <location>
        <begin position="68"/>
        <end position="92"/>
    </location>
</feature>
<organism evidence="15 16">
    <name type="scientific">Orchesella dallaii</name>
    <dbReference type="NCBI Taxonomy" id="48710"/>
    <lineage>
        <taxon>Eukaryota</taxon>
        <taxon>Metazoa</taxon>
        <taxon>Ecdysozoa</taxon>
        <taxon>Arthropoda</taxon>
        <taxon>Hexapoda</taxon>
        <taxon>Collembola</taxon>
        <taxon>Entomobryomorpha</taxon>
        <taxon>Entomobryoidea</taxon>
        <taxon>Orchesellidae</taxon>
        <taxon>Orchesellinae</taxon>
        <taxon>Orchesella</taxon>
    </lineage>
</organism>
<evidence type="ECO:0000256" key="11">
    <source>
        <dbReference type="ARBA" id="ARBA00023201"/>
    </source>
</evidence>
<evidence type="ECO:0000313" key="15">
    <source>
        <dbReference type="EMBL" id="CAL8087077.1"/>
    </source>
</evidence>
<dbReference type="PANTHER" id="PTHR42985:SF39">
    <property type="entry name" value="GH10366P"/>
    <property type="match status" value="1"/>
</dbReference>
<keyword evidence="6 14" id="KW-1133">Transmembrane helix</keyword>
<feature type="transmembrane region" description="Helical" evidence="14">
    <location>
        <begin position="429"/>
        <end position="450"/>
    </location>
</feature>
<dbReference type="PROSITE" id="PS50283">
    <property type="entry name" value="NA_SOLUT_SYMP_3"/>
    <property type="match status" value="1"/>
</dbReference>
<evidence type="ECO:0000256" key="2">
    <source>
        <dbReference type="ARBA" id="ARBA00006434"/>
    </source>
</evidence>
<evidence type="ECO:0000256" key="6">
    <source>
        <dbReference type="ARBA" id="ARBA00022989"/>
    </source>
</evidence>
<comment type="similarity">
    <text evidence="2 13">Belongs to the sodium:solute symporter (SSF) (TC 2.A.21) family.</text>
</comment>
<gene>
    <name evidence="15" type="ORF">ODALV1_LOCUS6627</name>
</gene>
<protein>
    <recommendedName>
        <fullName evidence="17">Sodium-coupled monocarboxylate transporter 1</fullName>
    </recommendedName>
</protein>
<comment type="catalytic activity">
    <reaction evidence="12">
        <text>iodide(out) + 2 Na(+)(out) = iodide(in) + 2 Na(+)(in)</text>
        <dbReference type="Rhea" id="RHEA:71207"/>
        <dbReference type="ChEBI" id="CHEBI:16382"/>
        <dbReference type="ChEBI" id="CHEBI:29101"/>
    </reaction>
</comment>
<evidence type="ECO:0000256" key="3">
    <source>
        <dbReference type="ARBA" id="ARBA00022448"/>
    </source>
</evidence>
<evidence type="ECO:0000256" key="10">
    <source>
        <dbReference type="ARBA" id="ARBA00023180"/>
    </source>
</evidence>
<sequence length="653" mass="72915">MSMMDAPEGTRFVVENFHEFFQWPEYFVFCLVLGLSLGIGIFFGCFGTKNKSNEEFLMAGRSMSILPVTFSLVCSFVSAVTLLGHPVEIYFYGQQHTVMALAFIPMTFTLMYWFVPVFFELKLTSAYEYFEWRYSRQVRAMCSIFAIIHLICYLPITVLGPSLAMDQVAGFRYEISSAAMFIVCICYSSLGGLKAVLWTDVLQAVVMMLTLGSLAICGLIEVGGMSTVWERSKLTGRTNIWSVDPDPRTRYSIWTSLIGGYFLEMTLFGATQSQIQRYNSVPTLRQSKQCLMFNMIGMMFVNVICSFLGMILFAKYWLCDPLNSTAVSSSDQMLPLFVMDALRDYRLIPGLLIAGITCGSLSTMSSALNSLTAVITEDFVKHYKPHLSDEKLSYISKLISTIVGFIAFGLVFVVKIVNQTVNLSPLSTLFVGSLLGPILGAFSLGLLVPWSNNVGTCLGLICSIFISGTVGLGNIIAAREGSLPNMKFPISTAQCLLQNTSSGEVFQPGISNMTIEDLFQLDSMHAWKERDDSFALKVWSTSFMWQPGIGCISTIILGSLFSFIVILVNRKSIPKVHKNLISPPWLRFWERCCGEEVMKNWVDYSECETFRKKSTVSNGNYGGSIFKIDDNNEMDKIMSEDRADSQSPDCLKT</sequence>
<comment type="subcellular location">
    <subcellularLocation>
        <location evidence="1">Cell membrane</location>
        <topology evidence="1">Multi-pass membrane protein</topology>
    </subcellularLocation>
</comment>
<dbReference type="Gene3D" id="1.20.1730.10">
    <property type="entry name" value="Sodium/glucose cotransporter"/>
    <property type="match status" value="1"/>
</dbReference>
<dbReference type="PROSITE" id="PS00456">
    <property type="entry name" value="NA_SOLUT_SYMP_1"/>
    <property type="match status" value="1"/>
</dbReference>
<feature type="transmembrane region" description="Helical" evidence="14">
    <location>
        <begin position="543"/>
        <end position="568"/>
    </location>
</feature>
<evidence type="ECO:0008006" key="17">
    <source>
        <dbReference type="Google" id="ProtNLM"/>
    </source>
</evidence>
<evidence type="ECO:0000256" key="4">
    <source>
        <dbReference type="ARBA" id="ARBA00022475"/>
    </source>
</evidence>
<dbReference type="CDD" id="cd11492">
    <property type="entry name" value="SLC5sbd_NIS-SMVT"/>
    <property type="match status" value="1"/>
</dbReference>
<evidence type="ECO:0000256" key="8">
    <source>
        <dbReference type="ARBA" id="ARBA00023065"/>
    </source>
</evidence>
<keyword evidence="5 14" id="KW-0812">Transmembrane</keyword>
<dbReference type="NCBIfam" id="TIGR00813">
    <property type="entry name" value="sss"/>
    <property type="match status" value="1"/>
</dbReference>
<feature type="transmembrane region" description="Helical" evidence="14">
    <location>
        <begin position="140"/>
        <end position="163"/>
    </location>
</feature>
<keyword evidence="11" id="KW-0739">Sodium transport</keyword>
<feature type="transmembrane region" description="Helical" evidence="14">
    <location>
        <begin position="98"/>
        <end position="119"/>
    </location>
</feature>
<evidence type="ECO:0000256" key="14">
    <source>
        <dbReference type="SAM" id="Phobius"/>
    </source>
</evidence>
<dbReference type="Pfam" id="PF00474">
    <property type="entry name" value="SSF"/>
    <property type="match status" value="1"/>
</dbReference>
<evidence type="ECO:0000313" key="16">
    <source>
        <dbReference type="Proteomes" id="UP001642540"/>
    </source>
</evidence>
<feature type="transmembrane region" description="Helical" evidence="14">
    <location>
        <begin position="26"/>
        <end position="47"/>
    </location>
</feature>
<dbReference type="InterPro" id="IPR001734">
    <property type="entry name" value="Na/solute_symporter"/>
</dbReference>
<dbReference type="PANTHER" id="PTHR42985">
    <property type="entry name" value="SODIUM-COUPLED MONOCARBOXYLATE TRANSPORTER"/>
    <property type="match status" value="1"/>
</dbReference>
<evidence type="ECO:0000256" key="9">
    <source>
        <dbReference type="ARBA" id="ARBA00023136"/>
    </source>
</evidence>
<feature type="transmembrane region" description="Helical" evidence="14">
    <location>
        <begin position="347"/>
        <end position="374"/>
    </location>
</feature>
<feature type="transmembrane region" description="Helical" evidence="14">
    <location>
        <begin position="251"/>
        <end position="270"/>
    </location>
</feature>
<dbReference type="InterPro" id="IPR038377">
    <property type="entry name" value="Na/Glc_symporter_sf"/>
</dbReference>
<evidence type="ECO:0000256" key="13">
    <source>
        <dbReference type="RuleBase" id="RU362091"/>
    </source>
</evidence>
<feature type="transmembrane region" description="Helical" evidence="14">
    <location>
        <begin position="175"/>
        <end position="193"/>
    </location>
</feature>
<name>A0ABP1Q2V2_9HEXA</name>
<evidence type="ECO:0000256" key="5">
    <source>
        <dbReference type="ARBA" id="ARBA00022692"/>
    </source>
</evidence>